<proteinExistence type="predicted"/>
<protein>
    <submittedName>
        <fullName evidence="1">EcsC protein family protein</fullName>
    </submittedName>
</protein>
<dbReference type="PANTHER" id="PTHR41260:SF1">
    <property type="entry name" value="PROTEIN ECSC"/>
    <property type="match status" value="1"/>
</dbReference>
<sequence>MFLVLQLWFILCNNHQMDSYTQQVNKELREWQKAMQRGISVPGRLSRGIQRKINSVIPEKVHAALTTAIKQTTRAVISGAGFTSPPPLFEEYLAVREAKVRERISFYKTTAATEGALTGAGGILLGLADFPLFLTIKMKMLFDIAALYGRNVGDYKERLFILHIFFITFSTQDFRNKLYPIIADWENYSKELPEDINAFDWRNFQQQYRDYLDLAKLLQLMPVIGAAVGAYVNHRLTDKLGQSAMNAYRLRLLKK</sequence>
<name>A0A1G7VZB8_CHIFI</name>
<dbReference type="AlphaFoldDB" id="A0A1G7VZB8"/>
<gene>
    <name evidence="1" type="ORF">SAMN04488121_105360</name>
</gene>
<organism evidence="1 2">
    <name type="scientific">Chitinophaga filiformis</name>
    <name type="common">Myxococcus filiformis</name>
    <name type="synonym">Flexibacter filiformis</name>
    <dbReference type="NCBI Taxonomy" id="104663"/>
    <lineage>
        <taxon>Bacteria</taxon>
        <taxon>Pseudomonadati</taxon>
        <taxon>Bacteroidota</taxon>
        <taxon>Chitinophagia</taxon>
        <taxon>Chitinophagales</taxon>
        <taxon>Chitinophagaceae</taxon>
        <taxon>Chitinophaga</taxon>
    </lineage>
</organism>
<dbReference type="STRING" id="104663.SAMN04488121_105360"/>
<evidence type="ECO:0000313" key="2">
    <source>
        <dbReference type="Proteomes" id="UP000199045"/>
    </source>
</evidence>
<dbReference type="PANTHER" id="PTHR41260">
    <property type="entry name" value="PROTEIN ECSC"/>
    <property type="match status" value="1"/>
</dbReference>
<reference evidence="1 2" key="1">
    <citation type="submission" date="2016-10" db="EMBL/GenBank/DDBJ databases">
        <authorList>
            <person name="de Groot N.N."/>
        </authorList>
    </citation>
    <scope>NUCLEOTIDE SEQUENCE [LARGE SCALE GENOMIC DNA]</scope>
    <source>
        <strain evidence="1 2">DSM 527</strain>
    </source>
</reference>
<dbReference type="Proteomes" id="UP000199045">
    <property type="component" value="Unassembled WGS sequence"/>
</dbReference>
<evidence type="ECO:0000313" key="1">
    <source>
        <dbReference type="EMBL" id="SDG65092.1"/>
    </source>
</evidence>
<accession>A0A1G7VZB8</accession>
<dbReference type="InterPro" id="IPR024787">
    <property type="entry name" value="EcsC"/>
</dbReference>
<dbReference type="EMBL" id="FNBN01000005">
    <property type="protein sequence ID" value="SDG65092.1"/>
    <property type="molecule type" value="Genomic_DNA"/>
</dbReference>
<dbReference type="Pfam" id="PF12787">
    <property type="entry name" value="EcsC"/>
    <property type="match status" value="1"/>
</dbReference>